<organism evidence="2 3">
    <name type="scientific">Achlya hypogyna</name>
    <name type="common">Oomycete</name>
    <name type="synonym">Protoachlya hypogyna</name>
    <dbReference type="NCBI Taxonomy" id="1202772"/>
    <lineage>
        <taxon>Eukaryota</taxon>
        <taxon>Sar</taxon>
        <taxon>Stramenopiles</taxon>
        <taxon>Oomycota</taxon>
        <taxon>Saprolegniomycetes</taxon>
        <taxon>Saprolegniales</taxon>
        <taxon>Achlyaceae</taxon>
        <taxon>Achlya</taxon>
    </lineage>
</organism>
<evidence type="ECO:0000259" key="1">
    <source>
        <dbReference type="Pfam" id="PF00179"/>
    </source>
</evidence>
<dbReference type="InterPro" id="IPR000608">
    <property type="entry name" value="UBC"/>
</dbReference>
<sequence>MSSLQVAFRHFQQYLKAPVPGCTIAHVEDNIFHVSTLIRDGIFEGITVHWELSIPPTYPHSPPFGRVLPSYAFRYEHHSHVFEDGICVDVLANHEYMHQSAARYGGWTPSSNFIMLMIYMQAFLADPDYATPSSKSIDQLRAMDKAFCCNDCGQTNAAAAVEADLVQAMTEAALSAPPARTPHEERVRRELICPIMQQNIVDHTELCLGYPLLLDTSRNRPELSLFPEFMSKAAVDEARAAGVRLRTPTGQAYTHWLPLFLTPTHFENHKALYFASVERLAYLDVLLKAMNTQVVAVMQGNEHESEAAIVAYANLLRLAQAYLVAHPSEQASLNREVREFVEQPEKRTKAAVPNLGEFFIKVCLATTGNHGLTHRETKAALFGEHFARQVRWIRQEDAACVNFGTPCTNRLGRLFVASATSNRLLTFAIEMSKTFGGADFGRQMDAHLGLPPLSVLQGFQGRIKRIKTSLTNYSVLMQAWDYGDVVRSPDEMLAVLQAAVAQSAASGYDGNSRSNHHRRRR</sequence>
<evidence type="ECO:0000313" key="3">
    <source>
        <dbReference type="Proteomes" id="UP000243579"/>
    </source>
</evidence>
<dbReference type="Gene3D" id="3.10.110.10">
    <property type="entry name" value="Ubiquitin Conjugating Enzyme"/>
    <property type="match status" value="1"/>
</dbReference>
<accession>A0A1V9YUR1</accession>
<comment type="caution">
    <text evidence="2">The sequence shown here is derived from an EMBL/GenBank/DDBJ whole genome shotgun (WGS) entry which is preliminary data.</text>
</comment>
<name>A0A1V9YUR1_ACHHY</name>
<gene>
    <name evidence="2" type="ORF">ACHHYP_06260</name>
</gene>
<dbReference type="InterPro" id="IPR016135">
    <property type="entry name" value="UBQ-conjugating_enzyme/RWD"/>
</dbReference>
<reference evidence="2 3" key="1">
    <citation type="journal article" date="2014" name="Genome Biol. Evol.">
        <title>The secreted proteins of Achlya hypogyna and Thraustotheca clavata identify the ancestral oomycete secretome and reveal gene acquisitions by horizontal gene transfer.</title>
        <authorList>
            <person name="Misner I."/>
            <person name="Blouin N."/>
            <person name="Leonard G."/>
            <person name="Richards T.A."/>
            <person name="Lane C.E."/>
        </authorList>
    </citation>
    <scope>NUCLEOTIDE SEQUENCE [LARGE SCALE GENOMIC DNA]</scope>
    <source>
        <strain evidence="2 3">ATCC 48635</strain>
    </source>
</reference>
<dbReference type="OrthoDB" id="64724at2759"/>
<protein>
    <submittedName>
        <fullName evidence="2">Ubiquitin-conjugating enzyme family protein</fullName>
    </submittedName>
</protein>
<keyword evidence="3" id="KW-1185">Reference proteome</keyword>
<dbReference type="SUPFAM" id="SSF54495">
    <property type="entry name" value="UBC-like"/>
    <property type="match status" value="1"/>
</dbReference>
<dbReference type="Proteomes" id="UP000243579">
    <property type="component" value="Unassembled WGS sequence"/>
</dbReference>
<evidence type="ECO:0000313" key="2">
    <source>
        <dbReference type="EMBL" id="OQR89486.1"/>
    </source>
</evidence>
<dbReference type="SMART" id="SM00212">
    <property type="entry name" value="UBCc"/>
    <property type="match status" value="1"/>
</dbReference>
<feature type="domain" description="UBC core" evidence="1">
    <location>
        <begin position="11"/>
        <end position="139"/>
    </location>
</feature>
<dbReference type="EMBL" id="JNBR01000808">
    <property type="protein sequence ID" value="OQR89486.1"/>
    <property type="molecule type" value="Genomic_DNA"/>
</dbReference>
<dbReference type="STRING" id="1202772.A0A1V9YUR1"/>
<proteinExistence type="predicted"/>
<dbReference type="AlphaFoldDB" id="A0A1V9YUR1"/>
<dbReference type="Pfam" id="PF00179">
    <property type="entry name" value="UQ_con"/>
    <property type="match status" value="1"/>
</dbReference>